<keyword evidence="2" id="KW-1185">Reference proteome</keyword>
<protein>
    <submittedName>
        <fullName evidence="1">Uncharacterized protein</fullName>
    </submittedName>
</protein>
<dbReference type="EMBL" id="NJET01000017">
    <property type="protein sequence ID" value="PHH65528.1"/>
    <property type="molecule type" value="Genomic_DNA"/>
</dbReference>
<accession>A0A2C5XK83</accession>
<evidence type="ECO:0000313" key="2">
    <source>
        <dbReference type="Proteomes" id="UP000226192"/>
    </source>
</evidence>
<reference evidence="1 2" key="1">
    <citation type="submission" date="2017-06" db="EMBL/GenBank/DDBJ databases">
        <title>Ant-infecting Ophiocordyceps genomes reveal a high diversity of potential behavioral manipulation genes and a possible major role for enterotoxins.</title>
        <authorList>
            <person name="De Bekker C."/>
            <person name="Evans H.C."/>
            <person name="Brachmann A."/>
            <person name="Hughes D.P."/>
        </authorList>
    </citation>
    <scope>NUCLEOTIDE SEQUENCE [LARGE SCALE GENOMIC DNA]</scope>
    <source>
        <strain evidence="1 2">Map64</strain>
    </source>
</reference>
<organism evidence="1 2">
    <name type="scientific">Ophiocordyceps australis</name>
    <dbReference type="NCBI Taxonomy" id="1399860"/>
    <lineage>
        <taxon>Eukaryota</taxon>
        <taxon>Fungi</taxon>
        <taxon>Dikarya</taxon>
        <taxon>Ascomycota</taxon>
        <taxon>Pezizomycotina</taxon>
        <taxon>Sordariomycetes</taxon>
        <taxon>Hypocreomycetidae</taxon>
        <taxon>Hypocreales</taxon>
        <taxon>Ophiocordycipitaceae</taxon>
        <taxon>Ophiocordyceps</taxon>
    </lineage>
</organism>
<gene>
    <name evidence="1" type="ORF">CDD81_2308</name>
</gene>
<comment type="caution">
    <text evidence="1">The sequence shown here is derived from an EMBL/GenBank/DDBJ whole genome shotgun (WGS) entry which is preliminary data.</text>
</comment>
<dbReference type="AlphaFoldDB" id="A0A2C5XK83"/>
<proteinExistence type="predicted"/>
<sequence length="69" mass="7619">MVWPSEFPGKPPPNPSRDIAFGAPIFCCGNIVFSTHDFPNFDTVLILGGGMVNWASYRRYVADRISGVE</sequence>
<evidence type="ECO:0000313" key="1">
    <source>
        <dbReference type="EMBL" id="PHH65528.1"/>
    </source>
</evidence>
<name>A0A2C5XK83_9HYPO</name>
<dbReference type="Proteomes" id="UP000226192">
    <property type="component" value="Unassembled WGS sequence"/>
</dbReference>